<proteinExistence type="predicted"/>
<keyword evidence="3" id="KW-1185">Reference proteome</keyword>
<sequence>MPTVEDVLDDLTLQASEIVSREDDSQIVIDLYNVISQKCENGDLLNELNGIERVFYLCQTFVLMMGSGGIETYYKEPSGNYANETVEALLEMNAKRTALILDRGNGIFHEGIVPENQQLRIEELKNLDYSEISWLFDLLDQEFLQLKEDLEMLSLNYVLNHKEAFM</sequence>
<accession>A0ABT7UJ68</accession>
<evidence type="ECO:0000313" key="3">
    <source>
        <dbReference type="Proteomes" id="UP001529275"/>
    </source>
</evidence>
<organism evidence="2 3">
    <name type="scientific">Massilimicrobiota timonensis</name>
    <dbReference type="NCBI Taxonomy" id="1776392"/>
    <lineage>
        <taxon>Bacteria</taxon>
        <taxon>Bacillati</taxon>
        <taxon>Bacillota</taxon>
        <taxon>Erysipelotrichia</taxon>
        <taxon>Erysipelotrichales</taxon>
        <taxon>Erysipelotrichaceae</taxon>
        <taxon>Massilimicrobiota</taxon>
    </lineage>
</organism>
<dbReference type="EMBL" id="JAUDCK010000026">
    <property type="protein sequence ID" value="MDM8196195.1"/>
    <property type="molecule type" value="Genomic_DNA"/>
</dbReference>
<feature type="domain" description="DNA mimic protein DMP19 C-terminal" evidence="1">
    <location>
        <begin position="47"/>
        <end position="161"/>
    </location>
</feature>
<gene>
    <name evidence="2" type="ORF">QUV98_07690</name>
</gene>
<dbReference type="InterPro" id="IPR025402">
    <property type="entry name" value="DMP19_C"/>
</dbReference>
<evidence type="ECO:0000259" key="1">
    <source>
        <dbReference type="Pfam" id="PF14300"/>
    </source>
</evidence>
<name>A0ABT7UJ68_9FIRM</name>
<dbReference type="Proteomes" id="UP001529275">
    <property type="component" value="Unassembled WGS sequence"/>
</dbReference>
<reference evidence="3" key="1">
    <citation type="submission" date="2023-06" db="EMBL/GenBank/DDBJ databases">
        <title>Identification and characterization of horizontal gene transfer across gut microbiota members of farm animals based on homology search.</title>
        <authorList>
            <person name="Zeman M."/>
            <person name="Kubasova T."/>
            <person name="Jahodarova E."/>
            <person name="Nykrynova M."/>
            <person name="Rychlik I."/>
        </authorList>
    </citation>
    <scope>NUCLEOTIDE SEQUENCE [LARGE SCALE GENOMIC DNA]</scope>
    <source>
        <strain evidence="3">ET341</strain>
    </source>
</reference>
<dbReference type="Pfam" id="PF14300">
    <property type="entry name" value="DMP19"/>
    <property type="match status" value="1"/>
</dbReference>
<protein>
    <submittedName>
        <fullName evidence="2">DUF4375 domain-containing protein</fullName>
    </submittedName>
</protein>
<dbReference type="RefSeq" id="WP_087303850.1">
    <property type="nucleotide sequence ID" value="NZ_JAUDCK010000026.1"/>
</dbReference>
<comment type="caution">
    <text evidence="2">The sequence shown here is derived from an EMBL/GenBank/DDBJ whole genome shotgun (WGS) entry which is preliminary data.</text>
</comment>
<evidence type="ECO:0000313" key="2">
    <source>
        <dbReference type="EMBL" id="MDM8196195.1"/>
    </source>
</evidence>
<dbReference type="Gene3D" id="1.20.1420.60">
    <property type="match status" value="1"/>
</dbReference>